<accession>A0ABT3JP77</accession>
<evidence type="ECO:0000313" key="2">
    <source>
        <dbReference type="Proteomes" id="UP001209107"/>
    </source>
</evidence>
<evidence type="ECO:0000313" key="1">
    <source>
        <dbReference type="EMBL" id="MCW4452301.1"/>
    </source>
</evidence>
<reference evidence="1 2" key="1">
    <citation type="submission" date="2022-10" db="EMBL/GenBank/DDBJ databases">
        <title>Kaistella sp. BT-6-1-3.</title>
        <authorList>
            <person name="Ai J."/>
            <person name="Deng Z."/>
        </authorList>
    </citation>
    <scope>NUCLEOTIDE SEQUENCE [LARGE SCALE GENOMIC DNA]</scope>
    <source>
        <strain evidence="1 2">BT6-1-3</strain>
    </source>
</reference>
<dbReference type="EMBL" id="JAPCHZ010000004">
    <property type="protein sequence ID" value="MCW4452301.1"/>
    <property type="molecule type" value="Genomic_DNA"/>
</dbReference>
<name>A0ABT3JP77_9FLAO</name>
<gene>
    <name evidence="1" type="ORF">OK344_08775</name>
</gene>
<evidence type="ECO:0008006" key="3">
    <source>
        <dbReference type="Google" id="ProtNLM"/>
    </source>
</evidence>
<keyword evidence="2" id="KW-1185">Reference proteome</keyword>
<dbReference type="PROSITE" id="PS51257">
    <property type="entry name" value="PROKAR_LIPOPROTEIN"/>
    <property type="match status" value="1"/>
</dbReference>
<protein>
    <recommendedName>
        <fullName evidence="3">Lipoprotein</fullName>
    </recommendedName>
</protein>
<comment type="caution">
    <text evidence="1">The sequence shown here is derived from an EMBL/GenBank/DDBJ whole genome shotgun (WGS) entry which is preliminary data.</text>
</comment>
<dbReference type="Proteomes" id="UP001209107">
    <property type="component" value="Unassembled WGS sequence"/>
</dbReference>
<proteinExistence type="predicted"/>
<sequence>MKYFLLIPAIGFSLFSCNQNSDKKNLAADSQASENLETCYEAVHGQDSVKLSVIYSAGNITGSLLYNNPQASNSSSGTFTGTKSGDTLKLLSRTVTGGNISFNEIYLLKKSGKLYEGIGEVEKINDSTTVFSDPTKIDFNKSFVFSKTECNF</sequence>
<dbReference type="RefSeq" id="WP_265144442.1">
    <property type="nucleotide sequence ID" value="NZ_JAPCHZ010000004.1"/>
</dbReference>
<organism evidence="1 2">
    <name type="scientific">Kaistella yananensis</name>
    <dbReference type="NCBI Taxonomy" id="2989820"/>
    <lineage>
        <taxon>Bacteria</taxon>
        <taxon>Pseudomonadati</taxon>
        <taxon>Bacteroidota</taxon>
        <taxon>Flavobacteriia</taxon>
        <taxon>Flavobacteriales</taxon>
        <taxon>Weeksellaceae</taxon>
        <taxon>Chryseobacterium group</taxon>
        <taxon>Kaistella</taxon>
    </lineage>
</organism>